<evidence type="ECO:0000313" key="2">
    <source>
        <dbReference type="Proteomes" id="UP001648503"/>
    </source>
</evidence>
<dbReference type="EMBL" id="JAFCIX010000041">
    <property type="protein sequence ID" value="KAH6600292.1"/>
    <property type="molecule type" value="Genomic_DNA"/>
</dbReference>
<gene>
    <name evidence="1" type="ORF">BASA50_002415</name>
</gene>
<keyword evidence="2" id="KW-1185">Reference proteome</keyword>
<name>A0ABQ8FLL4_9FUNG</name>
<sequence>MDYKKGDIQRKKWLQKQNSFDGRSPIQALYDKIRAGDFIFNVMVDSKCHLSSLPSHQVVVTDRKLALVAALDIVFPFEKNLLLRMACQQQYSGECNQDICKTFATRTTI</sequence>
<accession>A0ABQ8FLL4</accession>
<evidence type="ECO:0000313" key="1">
    <source>
        <dbReference type="EMBL" id="KAH6600292.1"/>
    </source>
</evidence>
<protein>
    <submittedName>
        <fullName evidence="1">Uncharacterized protein</fullName>
    </submittedName>
</protein>
<dbReference type="Proteomes" id="UP001648503">
    <property type="component" value="Unassembled WGS sequence"/>
</dbReference>
<reference evidence="1 2" key="1">
    <citation type="submission" date="2021-02" db="EMBL/GenBank/DDBJ databases">
        <title>Variation within the Batrachochytrium salamandrivorans European outbreak.</title>
        <authorList>
            <person name="Kelly M."/>
            <person name="Pasmans F."/>
            <person name="Shea T.P."/>
            <person name="Munoz J.F."/>
            <person name="Carranza S."/>
            <person name="Cuomo C.A."/>
            <person name="Martel A."/>
        </authorList>
    </citation>
    <scope>NUCLEOTIDE SEQUENCE [LARGE SCALE GENOMIC DNA]</scope>
    <source>
        <strain evidence="1 2">AMFP18/2</strain>
    </source>
</reference>
<organism evidence="1 2">
    <name type="scientific">Batrachochytrium salamandrivorans</name>
    <dbReference type="NCBI Taxonomy" id="1357716"/>
    <lineage>
        <taxon>Eukaryota</taxon>
        <taxon>Fungi</taxon>
        <taxon>Fungi incertae sedis</taxon>
        <taxon>Chytridiomycota</taxon>
        <taxon>Chytridiomycota incertae sedis</taxon>
        <taxon>Chytridiomycetes</taxon>
        <taxon>Rhizophydiales</taxon>
        <taxon>Rhizophydiales incertae sedis</taxon>
        <taxon>Batrachochytrium</taxon>
    </lineage>
</organism>
<proteinExistence type="predicted"/>
<comment type="caution">
    <text evidence="1">The sequence shown here is derived from an EMBL/GenBank/DDBJ whole genome shotgun (WGS) entry which is preliminary data.</text>
</comment>